<dbReference type="GO" id="GO:0016020">
    <property type="term" value="C:membrane"/>
    <property type="evidence" value="ECO:0007669"/>
    <property type="project" value="UniProtKB-SubCell"/>
</dbReference>
<name>A0A834U1E7_9FABA</name>
<dbReference type="InterPro" id="IPR026057">
    <property type="entry name" value="TBL_C"/>
</dbReference>
<evidence type="ECO:0000256" key="3">
    <source>
        <dbReference type="ARBA" id="ARBA00022692"/>
    </source>
</evidence>
<feature type="domain" description="Trichome birefringence-like C-terminal" evidence="9">
    <location>
        <begin position="108"/>
        <end position="264"/>
    </location>
</feature>
<feature type="domain" description="Trichome birefringence-like N-terminal" evidence="10">
    <location>
        <begin position="54"/>
        <end position="107"/>
    </location>
</feature>
<keyword evidence="3" id="KW-0812">Transmembrane</keyword>
<dbReference type="AlphaFoldDB" id="A0A834U1E7"/>
<evidence type="ECO:0000256" key="1">
    <source>
        <dbReference type="ARBA" id="ARBA00004167"/>
    </source>
</evidence>
<gene>
    <name evidence="11" type="ORF">G2W53_012834</name>
</gene>
<dbReference type="Pfam" id="PF13839">
    <property type="entry name" value="PC-Esterase"/>
    <property type="match status" value="2"/>
</dbReference>
<evidence type="ECO:0000259" key="10">
    <source>
        <dbReference type="Pfam" id="PF14416"/>
    </source>
</evidence>
<keyword evidence="6" id="KW-0472">Membrane</keyword>
<accession>A0A834U1E7</accession>
<evidence type="ECO:0000256" key="2">
    <source>
        <dbReference type="ARBA" id="ARBA00007727"/>
    </source>
</evidence>
<dbReference type="GO" id="GO:0005794">
    <property type="term" value="C:Golgi apparatus"/>
    <property type="evidence" value="ECO:0007669"/>
    <property type="project" value="TreeGrafter"/>
</dbReference>
<evidence type="ECO:0000259" key="9">
    <source>
        <dbReference type="Pfam" id="PF13839"/>
    </source>
</evidence>
<evidence type="ECO:0000313" key="11">
    <source>
        <dbReference type="EMBL" id="KAF7830501.1"/>
    </source>
</evidence>
<dbReference type="Pfam" id="PF14416">
    <property type="entry name" value="PMR5N"/>
    <property type="match status" value="1"/>
</dbReference>
<feature type="region of interest" description="Disordered" evidence="7">
    <location>
        <begin position="268"/>
        <end position="288"/>
    </location>
</feature>
<feature type="signal peptide" evidence="8">
    <location>
        <begin position="1"/>
        <end position="24"/>
    </location>
</feature>
<dbReference type="PANTHER" id="PTHR32285:SF53">
    <property type="entry name" value="PROTEIN TRICHOME BIREFRINGENCE-LIKE 9"/>
    <property type="match status" value="1"/>
</dbReference>
<evidence type="ECO:0000313" key="12">
    <source>
        <dbReference type="Proteomes" id="UP000634136"/>
    </source>
</evidence>
<feature type="chain" id="PRO_5032281102" evidence="8">
    <location>
        <begin position="25"/>
        <end position="383"/>
    </location>
</feature>
<evidence type="ECO:0000256" key="7">
    <source>
        <dbReference type="SAM" id="MobiDB-lite"/>
    </source>
</evidence>
<evidence type="ECO:0000256" key="6">
    <source>
        <dbReference type="ARBA" id="ARBA00023136"/>
    </source>
</evidence>
<feature type="compositionally biased region" description="Basic and acidic residues" evidence="7">
    <location>
        <begin position="274"/>
        <end position="288"/>
    </location>
</feature>
<comment type="similarity">
    <text evidence="2">Belongs to the PC-esterase family. TBL subfamily.</text>
</comment>
<feature type="domain" description="Trichome birefringence-like C-terminal" evidence="9">
    <location>
        <begin position="265"/>
        <end position="364"/>
    </location>
</feature>
<dbReference type="Proteomes" id="UP000634136">
    <property type="component" value="Unassembled WGS sequence"/>
</dbReference>
<organism evidence="11 12">
    <name type="scientific">Senna tora</name>
    <dbReference type="NCBI Taxonomy" id="362788"/>
    <lineage>
        <taxon>Eukaryota</taxon>
        <taxon>Viridiplantae</taxon>
        <taxon>Streptophyta</taxon>
        <taxon>Embryophyta</taxon>
        <taxon>Tracheophyta</taxon>
        <taxon>Spermatophyta</taxon>
        <taxon>Magnoliopsida</taxon>
        <taxon>eudicotyledons</taxon>
        <taxon>Gunneridae</taxon>
        <taxon>Pentapetalae</taxon>
        <taxon>rosids</taxon>
        <taxon>fabids</taxon>
        <taxon>Fabales</taxon>
        <taxon>Fabaceae</taxon>
        <taxon>Caesalpinioideae</taxon>
        <taxon>Cassia clade</taxon>
        <taxon>Senna</taxon>
    </lineage>
</organism>
<keyword evidence="5" id="KW-1133">Transmembrane helix</keyword>
<comment type="caution">
    <text evidence="11">The sequence shown here is derived from an EMBL/GenBank/DDBJ whole genome shotgun (WGS) entry which is preliminary data.</text>
</comment>
<evidence type="ECO:0000256" key="8">
    <source>
        <dbReference type="SAM" id="SignalP"/>
    </source>
</evidence>
<evidence type="ECO:0000256" key="5">
    <source>
        <dbReference type="ARBA" id="ARBA00022989"/>
    </source>
</evidence>
<dbReference type="InterPro" id="IPR029962">
    <property type="entry name" value="TBL"/>
</dbReference>
<dbReference type="InterPro" id="IPR025846">
    <property type="entry name" value="TBL_N"/>
</dbReference>
<reference evidence="11" key="1">
    <citation type="submission" date="2020-09" db="EMBL/GenBank/DDBJ databases">
        <title>Genome-Enabled Discovery of Anthraquinone Biosynthesis in Senna tora.</title>
        <authorList>
            <person name="Kang S.-H."/>
            <person name="Pandey R.P."/>
            <person name="Lee C.-M."/>
            <person name="Sim J.-S."/>
            <person name="Jeong J.-T."/>
            <person name="Choi B.-S."/>
            <person name="Jung M."/>
            <person name="Ginzburg D."/>
            <person name="Zhao K."/>
            <person name="Won S.Y."/>
            <person name="Oh T.-J."/>
            <person name="Yu Y."/>
            <person name="Kim N.-H."/>
            <person name="Lee O.R."/>
            <person name="Lee T.-H."/>
            <person name="Bashyal P."/>
            <person name="Kim T.-S."/>
            <person name="Lee W.-H."/>
            <person name="Kawkins C."/>
            <person name="Kim C.-K."/>
            <person name="Kim J.S."/>
            <person name="Ahn B.O."/>
            <person name="Rhee S.Y."/>
            <person name="Sohng J.K."/>
        </authorList>
    </citation>
    <scope>NUCLEOTIDE SEQUENCE</scope>
    <source>
        <tissue evidence="11">Leaf</tissue>
    </source>
</reference>
<keyword evidence="12" id="KW-1185">Reference proteome</keyword>
<dbReference type="GO" id="GO:0016413">
    <property type="term" value="F:O-acetyltransferase activity"/>
    <property type="evidence" value="ECO:0007669"/>
    <property type="project" value="InterPro"/>
</dbReference>
<keyword evidence="4" id="KW-0735">Signal-anchor</keyword>
<sequence length="383" mass="44595">MKEIALALPFLILVLSSIFFSNLGTPFDDYIRSPFGFLSQFLPNPKSSSSTHTDCDYSKGRWVWDETYPLQSYDENCPFLDPGFRCRQNGRNDQTFRKWRWQPHACDIPRFNASDFLERSRNGRIVFAGDSVGRNQWESLLCMLAKGVSNVSTIYEVNGKPISKHKGYLAMRFHQYNLTVEYYRTPFLSLIATPPHSSPALVRKAIKLDTLHWYSKKWIGADLLIFNSGHWWNRDKTINSGCYFQEGANVNMSMDVMEAFRRSLDGEWNNGGGCEKEREPEKEPTKLEREPYNNKVIWEMVKEMQEQDEKWKVEFLNITYLSEMRRDGHPSKYREEGTPVGAPQDCSHWCLPGVPDTWNELVYAQLLSKQFTINTNTQKTKNL</sequence>
<dbReference type="PANTHER" id="PTHR32285">
    <property type="entry name" value="PROTEIN TRICHOME BIREFRINGENCE-LIKE 9-RELATED"/>
    <property type="match status" value="1"/>
</dbReference>
<comment type="subcellular location">
    <subcellularLocation>
        <location evidence="1">Membrane</location>
        <topology evidence="1">Single-pass membrane protein</topology>
    </subcellularLocation>
</comment>
<dbReference type="EMBL" id="JAAIUW010000005">
    <property type="protein sequence ID" value="KAF7830501.1"/>
    <property type="molecule type" value="Genomic_DNA"/>
</dbReference>
<evidence type="ECO:0000256" key="4">
    <source>
        <dbReference type="ARBA" id="ARBA00022968"/>
    </source>
</evidence>
<dbReference type="OrthoDB" id="630188at2759"/>
<keyword evidence="8" id="KW-0732">Signal</keyword>
<proteinExistence type="inferred from homology"/>
<protein>
    <submittedName>
        <fullName evidence="11">Protein trichome birefringence-like 8</fullName>
    </submittedName>
</protein>